<sequence length="164" mass="17717">MNREIKTIANGLLAVTVTLLLVPAAFAAGPQSVESSGTAWGTGAFRSNGERLYFTATSERGKAITYTSGPASGGWMMMEGRLACVSCHGPNGQGGKHSMGMMQVMDAKDIRWSALQDEFDAEKFRLAVVKGQDPDGTQLKQDMPRWNISNDDLDDLISFLKTLP</sequence>
<gene>
    <name evidence="7" type="ORF">BN874_2140004</name>
</gene>
<name>A0A7U7J2L2_9GAMM</name>
<keyword evidence="5" id="KW-0732">Signal</keyword>
<dbReference type="InterPro" id="IPR036909">
    <property type="entry name" value="Cyt_c-like_dom_sf"/>
</dbReference>
<dbReference type="OrthoDB" id="6120839at2"/>
<evidence type="ECO:0000256" key="5">
    <source>
        <dbReference type="SAM" id="SignalP"/>
    </source>
</evidence>
<accession>A0A7U7J2L2</accession>
<proteinExistence type="predicted"/>
<dbReference type="Proteomes" id="UP000019184">
    <property type="component" value="Unassembled WGS sequence"/>
</dbReference>
<evidence type="ECO:0000256" key="1">
    <source>
        <dbReference type="ARBA" id="ARBA00022617"/>
    </source>
</evidence>
<evidence type="ECO:0000259" key="6">
    <source>
        <dbReference type="PROSITE" id="PS51007"/>
    </source>
</evidence>
<dbReference type="PROSITE" id="PS51007">
    <property type="entry name" value="CYTC"/>
    <property type="match status" value="1"/>
</dbReference>
<protein>
    <recommendedName>
        <fullName evidence="6">Cytochrome c domain-containing protein</fullName>
    </recommendedName>
</protein>
<feature type="chain" id="PRO_5030733830" description="Cytochrome c domain-containing protein" evidence="5">
    <location>
        <begin position="28"/>
        <end position="164"/>
    </location>
</feature>
<dbReference type="GO" id="GO:0046872">
    <property type="term" value="F:metal ion binding"/>
    <property type="evidence" value="ECO:0007669"/>
    <property type="project" value="UniProtKB-KW"/>
</dbReference>
<dbReference type="Pfam" id="PF00034">
    <property type="entry name" value="Cytochrom_C"/>
    <property type="match status" value="1"/>
</dbReference>
<keyword evidence="1 4" id="KW-0349">Heme</keyword>
<evidence type="ECO:0000256" key="3">
    <source>
        <dbReference type="ARBA" id="ARBA00023004"/>
    </source>
</evidence>
<feature type="signal peptide" evidence="5">
    <location>
        <begin position="1"/>
        <end position="27"/>
    </location>
</feature>
<dbReference type="AlphaFoldDB" id="A0A7U7J2L2"/>
<feature type="domain" description="Cytochrome c" evidence="6">
    <location>
        <begin position="56"/>
        <end position="164"/>
    </location>
</feature>
<reference evidence="7 8" key="1">
    <citation type="journal article" date="2014" name="ISME J.">
        <title>Candidatus Competibacter-lineage genomes retrieved from metagenomes reveal functional metabolic diversity.</title>
        <authorList>
            <person name="McIlroy S.J."/>
            <person name="Albertsen M."/>
            <person name="Andresen E.K."/>
            <person name="Saunders A.M."/>
            <person name="Kristiansen R."/>
            <person name="Stokholm-Bjerregaard M."/>
            <person name="Nielsen K.L."/>
            <person name="Nielsen P.H."/>
        </authorList>
    </citation>
    <scope>NUCLEOTIDE SEQUENCE [LARGE SCALE GENOMIC DNA]</scope>
    <source>
        <strain evidence="7 8">Run_B_J11</strain>
    </source>
</reference>
<dbReference type="EMBL" id="CBTK010000129">
    <property type="protein sequence ID" value="CDH45180.1"/>
    <property type="molecule type" value="Genomic_DNA"/>
</dbReference>
<organism evidence="7 8">
    <name type="scientific">Candidatus Contendobacter odensis Run_B_J11</name>
    <dbReference type="NCBI Taxonomy" id="1400861"/>
    <lineage>
        <taxon>Bacteria</taxon>
        <taxon>Pseudomonadati</taxon>
        <taxon>Pseudomonadota</taxon>
        <taxon>Gammaproteobacteria</taxon>
        <taxon>Candidatus Competibacteraceae</taxon>
        <taxon>Candidatus Contendibacter</taxon>
    </lineage>
</organism>
<dbReference type="InterPro" id="IPR009056">
    <property type="entry name" value="Cyt_c-like_dom"/>
</dbReference>
<dbReference type="RefSeq" id="WP_051497673.1">
    <property type="nucleotide sequence ID" value="NZ_CBTK010000129.1"/>
</dbReference>
<keyword evidence="8" id="KW-1185">Reference proteome</keyword>
<comment type="caution">
    <text evidence="7">The sequence shown here is derived from an EMBL/GenBank/DDBJ whole genome shotgun (WGS) entry which is preliminary data.</text>
</comment>
<dbReference type="GO" id="GO:0020037">
    <property type="term" value="F:heme binding"/>
    <property type="evidence" value="ECO:0007669"/>
    <property type="project" value="InterPro"/>
</dbReference>
<dbReference type="SUPFAM" id="SSF46626">
    <property type="entry name" value="Cytochrome c"/>
    <property type="match status" value="1"/>
</dbReference>
<keyword evidence="3 4" id="KW-0408">Iron</keyword>
<evidence type="ECO:0000256" key="2">
    <source>
        <dbReference type="ARBA" id="ARBA00022723"/>
    </source>
</evidence>
<keyword evidence="2 4" id="KW-0479">Metal-binding</keyword>
<evidence type="ECO:0000313" key="8">
    <source>
        <dbReference type="Proteomes" id="UP000019184"/>
    </source>
</evidence>
<dbReference type="GO" id="GO:0009055">
    <property type="term" value="F:electron transfer activity"/>
    <property type="evidence" value="ECO:0007669"/>
    <property type="project" value="InterPro"/>
</dbReference>
<evidence type="ECO:0000256" key="4">
    <source>
        <dbReference type="PROSITE-ProRule" id="PRU00433"/>
    </source>
</evidence>
<evidence type="ECO:0000313" key="7">
    <source>
        <dbReference type="EMBL" id="CDH45180.1"/>
    </source>
</evidence>
<dbReference type="Gene3D" id="1.10.760.10">
    <property type="entry name" value="Cytochrome c-like domain"/>
    <property type="match status" value="1"/>
</dbReference>